<organism evidence="1 2">
    <name type="scientific">Membranihabitans marinus</name>
    <dbReference type="NCBI Taxonomy" id="1227546"/>
    <lineage>
        <taxon>Bacteria</taxon>
        <taxon>Pseudomonadati</taxon>
        <taxon>Bacteroidota</taxon>
        <taxon>Saprospiria</taxon>
        <taxon>Saprospirales</taxon>
        <taxon>Saprospiraceae</taxon>
        <taxon>Membranihabitans</taxon>
    </lineage>
</organism>
<dbReference type="Proteomes" id="UP000753961">
    <property type="component" value="Unassembled WGS sequence"/>
</dbReference>
<dbReference type="RefSeq" id="WP_222581781.1">
    <property type="nucleotide sequence ID" value="NZ_JAHVHU010000027.1"/>
</dbReference>
<accession>A0A953HY17</accession>
<keyword evidence="2" id="KW-1185">Reference proteome</keyword>
<evidence type="ECO:0000313" key="2">
    <source>
        <dbReference type="Proteomes" id="UP000753961"/>
    </source>
</evidence>
<name>A0A953HY17_9BACT</name>
<gene>
    <name evidence="1" type="ORF">KUV50_18920</name>
</gene>
<evidence type="ECO:0000313" key="1">
    <source>
        <dbReference type="EMBL" id="MBY5960231.1"/>
    </source>
</evidence>
<proteinExistence type="predicted"/>
<sequence>MRKLMYSIGVTMFLAFLTFHVTISLTNPFYGVSMEALAQGSGSGGSDGGDENWYKSIDDCGNYFNSCKGTEVIKCNDTGWTICDISEQWPCAVVCP</sequence>
<dbReference type="AlphaFoldDB" id="A0A953HY17"/>
<comment type="caution">
    <text evidence="1">The sequence shown here is derived from an EMBL/GenBank/DDBJ whole genome shotgun (WGS) entry which is preliminary data.</text>
</comment>
<protein>
    <submittedName>
        <fullName evidence="1">Uncharacterized protein</fullName>
    </submittedName>
</protein>
<dbReference type="EMBL" id="JAHVHU010000027">
    <property type="protein sequence ID" value="MBY5960231.1"/>
    <property type="molecule type" value="Genomic_DNA"/>
</dbReference>
<reference evidence="1" key="1">
    <citation type="submission" date="2021-06" db="EMBL/GenBank/DDBJ databases">
        <title>44 bacteria genomes isolated from Dapeng, Shenzhen.</title>
        <authorList>
            <person name="Zheng W."/>
            <person name="Yu S."/>
            <person name="Huang Y."/>
        </authorList>
    </citation>
    <scope>NUCLEOTIDE SEQUENCE</scope>
    <source>
        <strain evidence="1">DP5N28-2</strain>
    </source>
</reference>